<dbReference type="EMBL" id="CP012173">
    <property type="protein sequence ID" value="AKV76531.1"/>
    <property type="molecule type" value="Genomic_DNA"/>
</dbReference>
<proteinExistence type="predicted"/>
<feature type="domain" description="DUF302" evidence="1">
    <location>
        <begin position="32"/>
        <end position="91"/>
    </location>
</feature>
<evidence type="ECO:0000313" key="6">
    <source>
        <dbReference type="EMBL" id="AKV81028.1"/>
    </source>
</evidence>
<dbReference type="AlphaFoldDB" id="A0A088E6N0"/>
<evidence type="ECO:0000313" key="11">
    <source>
        <dbReference type="Proteomes" id="UP000062398"/>
    </source>
</evidence>
<reference evidence="10 11" key="2">
    <citation type="journal article" date="2015" name="Genome Announc.">
        <title>Complete Genome Sequences of Evolved Arsenate-Resistant Metallosphaera sedula Strains.</title>
        <authorList>
            <person name="Ai C."/>
            <person name="McCarthy S."/>
            <person name="Schackwitz W."/>
            <person name="Martin J."/>
            <person name="Lipzen A."/>
            <person name="Blum P."/>
        </authorList>
    </citation>
    <scope>NUCLEOTIDE SEQUENCE [LARGE SCALE GENOMIC DNA]</scope>
    <source>
        <strain evidence="5 11">ARS120-1</strain>
        <strain evidence="6 10">ARS120-2</strain>
        <strain evidence="3 13">ARS50-1</strain>
        <strain evidence="4 12">ARS50-2</strain>
    </source>
</reference>
<dbReference type="PANTHER" id="PTHR38342">
    <property type="entry name" value="SLR5037 PROTEIN"/>
    <property type="match status" value="1"/>
</dbReference>
<evidence type="ECO:0000313" key="12">
    <source>
        <dbReference type="Proteomes" id="UP000062475"/>
    </source>
</evidence>
<dbReference type="Proteomes" id="UP000062398">
    <property type="component" value="Chromosome"/>
</dbReference>
<dbReference type="OMA" id="TEANAGH"/>
<dbReference type="Proteomes" id="UP000029084">
    <property type="component" value="Chromosome"/>
</dbReference>
<evidence type="ECO:0000313" key="13">
    <source>
        <dbReference type="Proteomes" id="UP000068832"/>
    </source>
</evidence>
<evidence type="ECO:0000313" key="3">
    <source>
        <dbReference type="EMBL" id="AKV74292.1"/>
    </source>
</evidence>
<dbReference type="Proteomes" id="UP000068832">
    <property type="component" value="Chromosome"/>
</dbReference>
<dbReference type="Gene3D" id="3.30.310.70">
    <property type="entry name" value="TT1751-like domain"/>
    <property type="match status" value="1"/>
</dbReference>
<dbReference type="Proteomes" id="UP000061362">
    <property type="component" value="Chromosome"/>
</dbReference>
<dbReference type="InterPro" id="IPR005180">
    <property type="entry name" value="DUF302"/>
</dbReference>
<organism evidence="2 8">
    <name type="scientific">Metallosphaera sedula</name>
    <dbReference type="NCBI Taxonomy" id="43687"/>
    <lineage>
        <taxon>Archaea</taxon>
        <taxon>Thermoproteota</taxon>
        <taxon>Thermoprotei</taxon>
        <taxon>Sulfolobales</taxon>
        <taxon>Sulfolobaceae</taxon>
        <taxon>Metallosphaera</taxon>
    </lineage>
</organism>
<dbReference type="InterPro" id="IPR035923">
    <property type="entry name" value="TT1751-like_sf"/>
</dbReference>
<evidence type="ECO:0000313" key="2">
    <source>
        <dbReference type="EMBL" id="AIM27417.1"/>
    </source>
</evidence>
<dbReference type="CDD" id="cd14797">
    <property type="entry name" value="DUF302"/>
    <property type="match status" value="1"/>
</dbReference>
<evidence type="ECO:0000313" key="10">
    <source>
        <dbReference type="Proteomes" id="UP000061362"/>
    </source>
</evidence>
<dbReference type="EMBL" id="CP012175">
    <property type="protein sequence ID" value="AKV81028.1"/>
    <property type="molecule type" value="Genomic_DNA"/>
</dbReference>
<dbReference type="RefSeq" id="WP_012021219.1">
    <property type="nucleotide sequence ID" value="NZ_AP019770.1"/>
</dbReference>
<accession>A0A088E6N0</accession>
<evidence type="ECO:0000259" key="1">
    <source>
        <dbReference type="Pfam" id="PF03625"/>
    </source>
</evidence>
<evidence type="ECO:0000313" key="4">
    <source>
        <dbReference type="EMBL" id="AKV76531.1"/>
    </source>
</evidence>
<dbReference type="Pfam" id="PF03625">
    <property type="entry name" value="DUF302"/>
    <property type="match status" value="1"/>
</dbReference>
<dbReference type="PANTHER" id="PTHR38342:SF2">
    <property type="entry name" value="INNER MEMBRANE OR EXPORTED"/>
    <property type="match status" value="1"/>
</dbReference>
<dbReference type="EMBL" id="CP012174">
    <property type="protein sequence ID" value="AKV78783.1"/>
    <property type="molecule type" value="Genomic_DNA"/>
</dbReference>
<dbReference type="Proteomes" id="UP000056255">
    <property type="component" value="Chromosome"/>
</dbReference>
<dbReference type="SUPFAM" id="SSF103247">
    <property type="entry name" value="TT1751-like"/>
    <property type="match status" value="1"/>
</dbReference>
<dbReference type="PATRIC" id="fig|43687.5.peg.1386"/>
<protein>
    <recommendedName>
        <fullName evidence="1">DUF302 domain-containing protein</fullName>
    </recommendedName>
</protein>
<dbReference type="EMBL" id="CP012172">
    <property type="protein sequence ID" value="AKV74292.1"/>
    <property type="molecule type" value="Genomic_DNA"/>
</dbReference>
<reference evidence="7 9" key="3">
    <citation type="submission" date="2015-07" db="EMBL/GenBank/DDBJ databases">
        <title>Physiological, transcriptional responses and genome re-sequencing of acid resistant extremely thermoacidophilic Metallosphaera sedula SARC-M1.</title>
        <authorList>
            <person name="Ai C."/>
            <person name="McCarthy S."/>
            <person name="Eckrich V."/>
            <person name="Rudrappa D."/>
            <person name="Qiu G."/>
            <person name="Blum P."/>
        </authorList>
    </citation>
    <scope>NUCLEOTIDE SEQUENCE [LARGE SCALE GENOMIC DNA]</scope>
    <source>
        <strain evidence="7 9">SARC-M1</strain>
    </source>
</reference>
<dbReference type="EMBL" id="CP012176">
    <property type="protein sequence ID" value="AKV83269.1"/>
    <property type="molecule type" value="Genomic_DNA"/>
</dbReference>
<name>A0A088E6N0_9CREN</name>
<gene>
    <name evidence="2" type="ORF">HA72_1272</name>
    <name evidence="3" type="ORF">MsedA_1291</name>
    <name evidence="4" type="ORF">MsedB_1293</name>
    <name evidence="5" type="ORF">MsedC_1291</name>
    <name evidence="6" type="ORF">MsedD_1292</name>
    <name evidence="7" type="ORF">MsedE_1295</name>
</gene>
<dbReference type="EMBL" id="CP008822">
    <property type="protein sequence ID" value="AIM27417.1"/>
    <property type="molecule type" value="Genomic_DNA"/>
</dbReference>
<reference evidence="2 8" key="1">
    <citation type="journal article" date="2014" name="J. Bacteriol.">
        <title>Role of an Archaeal PitA Transporter in the Copper and Arsenic Resistance of Metallosphaera sedula, an Extreme Thermoacidophile.</title>
        <authorList>
            <person name="McCarthy S."/>
            <person name="Ai C."/>
            <person name="Wheaton G."/>
            <person name="Tevatia R."/>
            <person name="Eckrich V."/>
            <person name="Kelly R."/>
            <person name="Blum P."/>
        </authorList>
    </citation>
    <scope>NUCLEOTIDE SEQUENCE [LARGE SCALE GENOMIC DNA]</scope>
    <source>
        <strain evidence="2 8">CuR1</strain>
    </source>
</reference>
<dbReference type="Proteomes" id="UP000062475">
    <property type="component" value="Chromosome"/>
</dbReference>
<evidence type="ECO:0000313" key="5">
    <source>
        <dbReference type="EMBL" id="AKV78783.1"/>
    </source>
</evidence>
<evidence type="ECO:0000313" key="9">
    <source>
        <dbReference type="Proteomes" id="UP000056255"/>
    </source>
</evidence>
<dbReference type="GeneID" id="91755769"/>
<evidence type="ECO:0000313" key="7">
    <source>
        <dbReference type="EMBL" id="AKV83269.1"/>
    </source>
</evidence>
<sequence length="121" mass="13837">MIRKEFPVPMDQVLPRIKEKIKNLGAEIFAEIDHALNAEKVGLKLEPTKVLIFGNPRVGTLLMQENRDIAYELPLRLAIWSSGNRTFVVYELPSEIGRKFGITNLDVLRKMDAFMENVVNL</sequence>
<evidence type="ECO:0000313" key="8">
    <source>
        <dbReference type="Proteomes" id="UP000029084"/>
    </source>
</evidence>